<organism evidence="2 3">
    <name type="scientific">Tomitella cavernea</name>
    <dbReference type="NCBI Taxonomy" id="1387982"/>
    <lineage>
        <taxon>Bacteria</taxon>
        <taxon>Bacillati</taxon>
        <taxon>Actinomycetota</taxon>
        <taxon>Actinomycetes</taxon>
        <taxon>Mycobacteriales</taxon>
        <taxon>Tomitella</taxon>
    </lineage>
</organism>
<dbReference type="EMBL" id="BAABKQ010000001">
    <property type="protein sequence ID" value="GAA4810719.1"/>
    <property type="molecule type" value="Genomic_DNA"/>
</dbReference>
<dbReference type="InterPro" id="IPR006311">
    <property type="entry name" value="TAT_signal"/>
</dbReference>
<evidence type="ECO:0000313" key="2">
    <source>
        <dbReference type="EMBL" id="GAA4810719.1"/>
    </source>
</evidence>
<evidence type="ECO:0008006" key="4">
    <source>
        <dbReference type="Google" id="ProtNLM"/>
    </source>
</evidence>
<feature type="signal peptide" evidence="1">
    <location>
        <begin position="1"/>
        <end position="24"/>
    </location>
</feature>
<dbReference type="PROSITE" id="PS51257">
    <property type="entry name" value="PROKAR_LIPOPROTEIN"/>
    <property type="match status" value="1"/>
</dbReference>
<keyword evidence="3" id="KW-1185">Reference proteome</keyword>
<keyword evidence="1" id="KW-0732">Signal</keyword>
<dbReference type="PROSITE" id="PS51318">
    <property type="entry name" value="TAT"/>
    <property type="match status" value="1"/>
</dbReference>
<name>A0ABP9CGE9_9ACTN</name>
<protein>
    <recommendedName>
        <fullName evidence="4">DUF3558 domain-containing protein</fullName>
    </recommendedName>
</protein>
<gene>
    <name evidence="2" type="ORF">GCM10023353_13890</name>
</gene>
<sequence length="188" mass="19236">MRNSVMTRTGVLAGAALVAGAAVAGCSDTPAPPSDARLDAITLPSPELPPNTESDSGPCALLTGDEITQKTGVTIERTSRVAGGCIWQGSAGGTLPVVDLEVKNDGDGDIMRVYGEVERSAQQAGEVQDIDGLGERAFTTSVSAPTVWWVQNGSVYGLSMMLPPGRGTHSGPTAALDLARLASSRIEG</sequence>
<feature type="chain" id="PRO_5046496604" description="DUF3558 domain-containing protein" evidence="1">
    <location>
        <begin position="25"/>
        <end position="188"/>
    </location>
</feature>
<dbReference type="Proteomes" id="UP001500839">
    <property type="component" value="Unassembled WGS sequence"/>
</dbReference>
<evidence type="ECO:0000313" key="3">
    <source>
        <dbReference type="Proteomes" id="UP001500839"/>
    </source>
</evidence>
<evidence type="ECO:0000256" key="1">
    <source>
        <dbReference type="SAM" id="SignalP"/>
    </source>
</evidence>
<accession>A0ABP9CGE9</accession>
<comment type="caution">
    <text evidence="2">The sequence shown here is derived from an EMBL/GenBank/DDBJ whole genome shotgun (WGS) entry which is preliminary data.</text>
</comment>
<reference evidence="3" key="1">
    <citation type="journal article" date="2019" name="Int. J. Syst. Evol. Microbiol.">
        <title>The Global Catalogue of Microorganisms (GCM) 10K type strain sequencing project: providing services to taxonomists for standard genome sequencing and annotation.</title>
        <authorList>
            <consortium name="The Broad Institute Genomics Platform"/>
            <consortium name="The Broad Institute Genome Sequencing Center for Infectious Disease"/>
            <person name="Wu L."/>
            <person name="Ma J."/>
        </authorList>
    </citation>
    <scope>NUCLEOTIDE SEQUENCE [LARGE SCALE GENOMIC DNA]</scope>
    <source>
        <strain evidence="3">JCM 18542</strain>
    </source>
</reference>
<proteinExistence type="predicted"/>